<dbReference type="InterPro" id="IPR027805">
    <property type="entry name" value="Transposase_HTH_dom"/>
</dbReference>
<dbReference type="AlphaFoldDB" id="A0AAW0N8T9"/>
<accession>A0AAW0N8T9</accession>
<sequence length="399" mass="45364">MKLKEEHQRRLECAEAILHLQQQVHVNLTADSSESTQPDDNSQSEDVSEQETLNDQGCSDAGCQTDLTMDDIEKMEDVLRQNIVELGDLRSKALDTQFSLESFEKNEDKTKFYTGLPNFFVLLQIFELCEPYISCGFMSVLSKFEQFILVLLRLRLNLPLKDLAFRFNISLSTASRVWHKMIDILHERLEFQIEWPERDVLKATMPMAFREAFGGRVAVIVDCFEVFIERPSNLLAQAQTWSNYKHHHTVKFLIGVAPQGYITFISSAWGGRVSDKHITIESGILKNLLPGDVVLADRGFNISDSVGFYCASLQIPAFTKGRKQLTAYEVEETRKIANLRIHVERVIGLVRRKYQILQSRAMPTENLATKPGDTLAMIDKIGVICCVLSNLSESVIPLE</sequence>
<reference evidence="7" key="1">
    <citation type="submission" date="2024-04" db="EMBL/GenBank/DDBJ databases">
        <title>Salinicola lusitanus LLJ914,a marine bacterium isolated from the Okinawa Trough.</title>
        <authorList>
            <person name="Li J."/>
        </authorList>
    </citation>
    <scope>NUCLEOTIDE SEQUENCE [LARGE SCALE GENOMIC DNA]</scope>
</reference>
<keyword evidence="7" id="KW-1185">Reference proteome</keyword>
<dbReference type="EMBL" id="JBBPFD010000019">
    <property type="protein sequence ID" value="KAK7886437.1"/>
    <property type="molecule type" value="Genomic_DNA"/>
</dbReference>
<gene>
    <name evidence="6" type="ORF">WMY93_026058</name>
</gene>
<dbReference type="PANTHER" id="PTHR23080:SF63">
    <property type="entry name" value="TICK TRANSPOSON"/>
    <property type="match status" value="1"/>
</dbReference>
<dbReference type="InterPro" id="IPR027806">
    <property type="entry name" value="HARBI1_dom"/>
</dbReference>
<evidence type="ECO:0000256" key="1">
    <source>
        <dbReference type="ARBA" id="ARBA00001968"/>
    </source>
</evidence>
<evidence type="ECO:0008006" key="8">
    <source>
        <dbReference type="Google" id="ProtNLM"/>
    </source>
</evidence>
<comment type="cofactor">
    <cofactor evidence="1">
        <name>a divalent metal cation</name>
        <dbReference type="ChEBI" id="CHEBI:60240"/>
    </cofactor>
</comment>
<keyword evidence="2" id="KW-0479">Metal-binding</keyword>
<evidence type="ECO:0000313" key="7">
    <source>
        <dbReference type="Proteomes" id="UP001460270"/>
    </source>
</evidence>
<evidence type="ECO:0000313" key="6">
    <source>
        <dbReference type="EMBL" id="KAK7886437.1"/>
    </source>
</evidence>
<comment type="caution">
    <text evidence="6">The sequence shown here is derived from an EMBL/GenBank/DDBJ whole genome shotgun (WGS) entry which is preliminary data.</text>
</comment>
<dbReference type="Pfam" id="PF13613">
    <property type="entry name" value="HTH_Tnp_4"/>
    <property type="match status" value="1"/>
</dbReference>
<feature type="domain" description="Transposase Helix-turn-helix" evidence="5">
    <location>
        <begin position="141"/>
        <end position="190"/>
    </location>
</feature>
<proteinExistence type="predicted"/>
<dbReference type="Pfam" id="PF13359">
    <property type="entry name" value="DDE_Tnp_4"/>
    <property type="match status" value="1"/>
</dbReference>
<protein>
    <recommendedName>
        <fullName evidence="8">Transposase</fullName>
    </recommendedName>
</protein>
<feature type="region of interest" description="Disordered" evidence="3">
    <location>
        <begin position="30"/>
        <end position="61"/>
    </location>
</feature>
<dbReference type="GO" id="GO:0046872">
    <property type="term" value="F:metal ion binding"/>
    <property type="evidence" value="ECO:0007669"/>
    <property type="project" value="UniProtKB-KW"/>
</dbReference>
<dbReference type="Proteomes" id="UP001460270">
    <property type="component" value="Unassembled WGS sequence"/>
</dbReference>
<evidence type="ECO:0000256" key="2">
    <source>
        <dbReference type="ARBA" id="ARBA00022723"/>
    </source>
</evidence>
<evidence type="ECO:0000256" key="3">
    <source>
        <dbReference type="SAM" id="MobiDB-lite"/>
    </source>
</evidence>
<evidence type="ECO:0000259" key="4">
    <source>
        <dbReference type="Pfam" id="PF13359"/>
    </source>
</evidence>
<name>A0AAW0N8T9_9GOBI</name>
<feature type="compositionally biased region" description="Polar residues" evidence="3">
    <location>
        <begin position="30"/>
        <end position="41"/>
    </location>
</feature>
<feature type="domain" description="DDE Tnp4" evidence="4">
    <location>
        <begin position="221"/>
        <end position="390"/>
    </location>
</feature>
<organism evidence="6 7">
    <name type="scientific">Mugilogobius chulae</name>
    <name type="common">yellowstripe goby</name>
    <dbReference type="NCBI Taxonomy" id="88201"/>
    <lineage>
        <taxon>Eukaryota</taxon>
        <taxon>Metazoa</taxon>
        <taxon>Chordata</taxon>
        <taxon>Craniata</taxon>
        <taxon>Vertebrata</taxon>
        <taxon>Euteleostomi</taxon>
        <taxon>Actinopterygii</taxon>
        <taxon>Neopterygii</taxon>
        <taxon>Teleostei</taxon>
        <taxon>Neoteleostei</taxon>
        <taxon>Acanthomorphata</taxon>
        <taxon>Gobiaria</taxon>
        <taxon>Gobiiformes</taxon>
        <taxon>Gobioidei</taxon>
        <taxon>Gobiidae</taxon>
        <taxon>Gobionellinae</taxon>
        <taxon>Mugilogobius</taxon>
    </lineage>
</organism>
<evidence type="ECO:0000259" key="5">
    <source>
        <dbReference type="Pfam" id="PF13613"/>
    </source>
</evidence>
<dbReference type="PANTHER" id="PTHR23080">
    <property type="entry name" value="THAP DOMAIN PROTEIN"/>
    <property type="match status" value="1"/>
</dbReference>